<dbReference type="AlphaFoldDB" id="A0A3S0HNM9"/>
<organism evidence="1 2">
    <name type="scientific">Lysinibacillus telephonicus</name>
    <dbReference type="NCBI Taxonomy" id="1714840"/>
    <lineage>
        <taxon>Bacteria</taxon>
        <taxon>Bacillati</taxon>
        <taxon>Bacillota</taxon>
        <taxon>Bacilli</taxon>
        <taxon>Bacillales</taxon>
        <taxon>Bacillaceae</taxon>
        <taxon>Lysinibacillus</taxon>
    </lineage>
</organism>
<evidence type="ECO:0000313" key="2">
    <source>
        <dbReference type="Proteomes" id="UP000276349"/>
    </source>
</evidence>
<dbReference type="OrthoDB" id="2736797at2"/>
<protein>
    <submittedName>
        <fullName evidence="1">Uncharacterized protein</fullName>
    </submittedName>
</protein>
<keyword evidence="2" id="KW-1185">Reference proteome</keyword>
<evidence type="ECO:0000313" key="1">
    <source>
        <dbReference type="EMBL" id="RTQ94187.1"/>
    </source>
</evidence>
<gene>
    <name evidence="1" type="ORF">EKG35_06370</name>
</gene>
<sequence>MQEVIHIGKKTAQPAFQIIPTSILPSWSSEMKHYYFITETNDQCSICNIRGRIDYPYHYNKIDIEQNPIKDINILQEWKSNGQWAYHPIFLSKRFRDLLIDNGITRDVRNMYDNNYKSKDWLFDPVIIVD</sequence>
<proteinExistence type="predicted"/>
<reference evidence="1 2" key="1">
    <citation type="submission" date="2018-12" db="EMBL/GenBank/DDBJ databases">
        <authorList>
            <person name="Yu L."/>
        </authorList>
    </citation>
    <scope>NUCLEOTIDE SEQUENCE [LARGE SCALE GENOMIC DNA]</scope>
    <source>
        <strain evidence="1 2">S5H2222</strain>
    </source>
</reference>
<dbReference type="EMBL" id="RXNR01000013">
    <property type="protein sequence ID" value="RTQ94187.1"/>
    <property type="molecule type" value="Genomic_DNA"/>
</dbReference>
<dbReference type="Proteomes" id="UP000276349">
    <property type="component" value="Unassembled WGS sequence"/>
</dbReference>
<accession>A0A3S0HNM9</accession>
<name>A0A3S0HNM9_9BACI</name>
<comment type="caution">
    <text evidence="1">The sequence shown here is derived from an EMBL/GenBank/DDBJ whole genome shotgun (WGS) entry which is preliminary data.</text>
</comment>